<protein>
    <recommendedName>
        <fullName evidence="3">CCHC-type domain-containing protein</fullName>
    </recommendedName>
</protein>
<dbReference type="InterPro" id="IPR001878">
    <property type="entry name" value="Znf_CCHC"/>
</dbReference>
<dbReference type="Proteomes" id="UP000054988">
    <property type="component" value="Unassembled WGS sequence"/>
</dbReference>
<keyword evidence="2" id="KW-0479">Metal-binding</keyword>
<reference evidence="4 5" key="1">
    <citation type="submission" date="2015-12" db="EMBL/GenBank/DDBJ databases">
        <title>Draft genome sequence of Moniliophthora roreri, the causal agent of frosty pod rot of cacao.</title>
        <authorList>
            <person name="Aime M.C."/>
            <person name="Diaz-Valderrama J.R."/>
            <person name="Kijpornyongpan T."/>
            <person name="Phillips-Mora W."/>
        </authorList>
    </citation>
    <scope>NUCLEOTIDE SEQUENCE [LARGE SCALE GENOMIC DNA]</scope>
    <source>
        <strain evidence="4 5">MCA 2952</strain>
    </source>
</reference>
<gene>
    <name evidence="4" type="ORF">WG66_13701</name>
</gene>
<evidence type="ECO:0000313" key="4">
    <source>
        <dbReference type="EMBL" id="KTB33723.1"/>
    </source>
</evidence>
<dbReference type="InterPro" id="IPR036875">
    <property type="entry name" value="Znf_CCHC_sf"/>
</dbReference>
<dbReference type="GO" id="GO:0008270">
    <property type="term" value="F:zinc ion binding"/>
    <property type="evidence" value="ECO:0007669"/>
    <property type="project" value="UniProtKB-KW"/>
</dbReference>
<proteinExistence type="predicted"/>
<evidence type="ECO:0000313" key="5">
    <source>
        <dbReference type="Proteomes" id="UP000054988"/>
    </source>
</evidence>
<dbReference type="Gene3D" id="4.10.60.10">
    <property type="entry name" value="Zinc finger, CCHC-type"/>
    <property type="match status" value="1"/>
</dbReference>
<sequence>MWLTKLAIIGGEKVKKTIKTESKVNCISDAKAADYQQKGLCYQCGKHGHISQECLDKLKNDEKKESKQKTPKDVYHQICAIYREYSDQDQAQILDMMEEEGF</sequence>
<keyword evidence="2" id="KW-0863">Zinc-finger</keyword>
<dbReference type="PROSITE" id="PS50158">
    <property type="entry name" value="ZF_CCHC"/>
    <property type="match status" value="1"/>
</dbReference>
<dbReference type="GO" id="GO:0006397">
    <property type="term" value="P:mRNA processing"/>
    <property type="evidence" value="ECO:0007669"/>
    <property type="project" value="UniProtKB-KW"/>
</dbReference>
<name>A0A0W0FBL2_MONRR</name>
<dbReference type="EMBL" id="LATX01002145">
    <property type="protein sequence ID" value="KTB33723.1"/>
    <property type="molecule type" value="Genomic_DNA"/>
</dbReference>
<keyword evidence="2" id="KW-0862">Zinc</keyword>
<dbReference type="GO" id="GO:0003676">
    <property type="term" value="F:nucleic acid binding"/>
    <property type="evidence" value="ECO:0007669"/>
    <property type="project" value="InterPro"/>
</dbReference>
<keyword evidence="1" id="KW-0507">mRNA processing</keyword>
<accession>A0A0W0FBL2</accession>
<dbReference type="SUPFAM" id="SSF57756">
    <property type="entry name" value="Retrovirus zinc finger-like domains"/>
    <property type="match status" value="1"/>
</dbReference>
<evidence type="ECO:0000256" key="2">
    <source>
        <dbReference type="PROSITE-ProRule" id="PRU00047"/>
    </source>
</evidence>
<comment type="caution">
    <text evidence="4">The sequence shown here is derived from an EMBL/GenBank/DDBJ whole genome shotgun (WGS) entry which is preliminary data.</text>
</comment>
<evidence type="ECO:0000256" key="1">
    <source>
        <dbReference type="ARBA" id="ARBA00022664"/>
    </source>
</evidence>
<evidence type="ECO:0000259" key="3">
    <source>
        <dbReference type="PROSITE" id="PS50158"/>
    </source>
</evidence>
<organism evidence="4 5">
    <name type="scientific">Moniliophthora roreri</name>
    <name type="common">Frosty pod rot fungus</name>
    <name type="synonym">Monilia roreri</name>
    <dbReference type="NCBI Taxonomy" id="221103"/>
    <lineage>
        <taxon>Eukaryota</taxon>
        <taxon>Fungi</taxon>
        <taxon>Dikarya</taxon>
        <taxon>Basidiomycota</taxon>
        <taxon>Agaricomycotina</taxon>
        <taxon>Agaricomycetes</taxon>
        <taxon>Agaricomycetidae</taxon>
        <taxon>Agaricales</taxon>
        <taxon>Marasmiineae</taxon>
        <taxon>Marasmiaceae</taxon>
        <taxon>Moniliophthora</taxon>
    </lineage>
</organism>
<dbReference type="AlphaFoldDB" id="A0A0W0FBL2"/>
<feature type="domain" description="CCHC-type" evidence="3">
    <location>
        <begin position="41"/>
        <end position="54"/>
    </location>
</feature>